<protein>
    <recommendedName>
        <fullName evidence="5">UDP-glycosyltransferases domain-containing protein</fullName>
    </recommendedName>
</protein>
<keyword evidence="4" id="KW-1185">Reference proteome</keyword>
<evidence type="ECO:0000313" key="4">
    <source>
        <dbReference type="Proteomes" id="UP001176521"/>
    </source>
</evidence>
<dbReference type="Proteomes" id="UP001176521">
    <property type="component" value="Unassembled WGS sequence"/>
</dbReference>
<proteinExistence type="inferred from homology"/>
<dbReference type="AlphaFoldDB" id="A0AAN6GE63"/>
<accession>A0AAN6GE63</accession>
<dbReference type="PROSITE" id="PS00375">
    <property type="entry name" value="UDPGT"/>
    <property type="match status" value="1"/>
</dbReference>
<comment type="similarity">
    <text evidence="2">Belongs to the UDP-glycosyltransferase family.</text>
</comment>
<dbReference type="EMBL" id="JAPDMQ010000073">
    <property type="protein sequence ID" value="KAK0536647.1"/>
    <property type="molecule type" value="Genomic_DNA"/>
</dbReference>
<sequence length="583" mass="62014">MTTDARKHLALIAAPGLGHVFPLLRLAHVLSARGLLVTFIVSDVSLEELQRRKLPEACVVPDSLRLFPVSSAGKVSGTDVLTSPLTIMSLYLAMIQPVSALIDDLCSGRAGAGAAAGGTQAWPAIRAIVSSPFIFFGPGAARAHPHVRWTTLIDMSVAGCIVTQRLAEAALEEIPPAQLDDASKAPVLLQSGVDIALSDTQDSTQTPVKSSIHIPEQDLVKVFGEKQLAIKSPTVGLATGFRKLFIDSDDILINTTTFLDGPLLPQLQTRLAKDEYTCKTLYAIGPIDLALMQSQCADLESTSRSINSEEEQEQRQEQQVDVFLASFPPRSVLYIAFGSVVSLPAPEMAKLVNALHSLASSSPLPFILVSRPLHSALSAFANGSDTAIEDGLKGAMEQLRPLVQQNRGIVLSWAPQRRILSHQSTGLFLSHGGWNSSLEALSYDVPLLLRPLNAEQVINARMLTEHLAVAHHVVSSDSIESANTPQDRNNAWTFKDALQAFAALHRSTGAGEASSTIEDASRLECIRKIQKRAAEVGAAIRRDAGVCRGEGAEDAAGAAVTTAAAPNSSVVALEAWLANAGLA</sequence>
<dbReference type="PANTHER" id="PTHR48045">
    <property type="entry name" value="UDP-GLYCOSYLTRANSFERASE 72B1"/>
    <property type="match status" value="1"/>
</dbReference>
<reference evidence="3" key="1">
    <citation type="journal article" date="2023" name="PhytoFront">
        <title>Draft Genome Resources of Seven Strains of Tilletia horrida, Causal Agent of Kernel Smut of Rice.</title>
        <authorList>
            <person name="Khanal S."/>
            <person name="Antony Babu S."/>
            <person name="Zhou X.G."/>
        </authorList>
    </citation>
    <scope>NUCLEOTIDE SEQUENCE</scope>
    <source>
        <strain evidence="3">TX3</strain>
    </source>
</reference>
<organism evidence="3 4">
    <name type="scientific">Tilletia horrida</name>
    <dbReference type="NCBI Taxonomy" id="155126"/>
    <lineage>
        <taxon>Eukaryota</taxon>
        <taxon>Fungi</taxon>
        <taxon>Dikarya</taxon>
        <taxon>Basidiomycota</taxon>
        <taxon>Ustilaginomycotina</taxon>
        <taxon>Exobasidiomycetes</taxon>
        <taxon>Tilletiales</taxon>
        <taxon>Tilletiaceae</taxon>
        <taxon>Tilletia</taxon>
    </lineage>
</organism>
<gene>
    <name evidence="3" type="ORF">OC842_001914</name>
</gene>
<evidence type="ECO:0000256" key="1">
    <source>
        <dbReference type="ARBA" id="ARBA00022679"/>
    </source>
</evidence>
<dbReference type="SUPFAM" id="SSF53756">
    <property type="entry name" value="UDP-Glycosyltransferase/glycogen phosphorylase"/>
    <property type="match status" value="1"/>
</dbReference>
<evidence type="ECO:0000256" key="2">
    <source>
        <dbReference type="RuleBase" id="RU003718"/>
    </source>
</evidence>
<keyword evidence="1 2" id="KW-0808">Transferase</keyword>
<evidence type="ECO:0000313" key="3">
    <source>
        <dbReference type="EMBL" id="KAK0536647.1"/>
    </source>
</evidence>
<dbReference type="InterPro" id="IPR035595">
    <property type="entry name" value="UDP_glycos_trans_CS"/>
</dbReference>
<dbReference type="PANTHER" id="PTHR48045:SF31">
    <property type="entry name" value="UDP-GLYCOSYLTRANSFERASE 76B1-LIKE"/>
    <property type="match status" value="1"/>
</dbReference>
<comment type="caution">
    <text evidence="3">The sequence shown here is derived from an EMBL/GenBank/DDBJ whole genome shotgun (WGS) entry which is preliminary data.</text>
</comment>
<evidence type="ECO:0008006" key="5">
    <source>
        <dbReference type="Google" id="ProtNLM"/>
    </source>
</evidence>
<dbReference type="GO" id="GO:0008194">
    <property type="term" value="F:UDP-glycosyltransferase activity"/>
    <property type="evidence" value="ECO:0007669"/>
    <property type="project" value="InterPro"/>
</dbReference>
<name>A0AAN6GE63_9BASI</name>
<keyword evidence="2" id="KW-0328">Glycosyltransferase</keyword>
<dbReference type="CDD" id="cd03784">
    <property type="entry name" value="GT1_Gtf-like"/>
    <property type="match status" value="1"/>
</dbReference>
<dbReference type="InterPro" id="IPR002213">
    <property type="entry name" value="UDP_glucos_trans"/>
</dbReference>
<dbReference type="Pfam" id="PF00201">
    <property type="entry name" value="UDPGT"/>
    <property type="match status" value="1"/>
</dbReference>
<dbReference type="Gene3D" id="3.40.50.2000">
    <property type="entry name" value="Glycogen Phosphorylase B"/>
    <property type="match status" value="2"/>
</dbReference>